<gene>
    <name evidence="3" type="ORF">DB30_07997</name>
</gene>
<evidence type="ECO:0000313" key="3">
    <source>
        <dbReference type="EMBL" id="KIG13485.1"/>
    </source>
</evidence>
<organism evidence="3 4">
    <name type="scientific">Enhygromyxa salina</name>
    <dbReference type="NCBI Taxonomy" id="215803"/>
    <lineage>
        <taxon>Bacteria</taxon>
        <taxon>Pseudomonadati</taxon>
        <taxon>Myxococcota</taxon>
        <taxon>Polyangia</taxon>
        <taxon>Nannocystales</taxon>
        <taxon>Nannocystaceae</taxon>
        <taxon>Enhygromyxa</taxon>
    </lineage>
</organism>
<evidence type="ECO:0000256" key="2">
    <source>
        <dbReference type="SAM" id="SignalP"/>
    </source>
</evidence>
<dbReference type="RefSeq" id="WP_052555567.1">
    <property type="nucleotide sequence ID" value="NZ_JMCC02000094.1"/>
</dbReference>
<reference evidence="3 4" key="1">
    <citation type="submission" date="2014-12" db="EMBL/GenBank/DDBJ databases">
        <title>Genome assembly of Enhygromyxa salina DSM 15201.</title>
        <authorList>
            <person name="Sharma G."/>
            <person name="Subramanian S."/>
        </authorList>
    </citation>
    <scope>NUCLEOTIDE SEQUENCE [LARGE SCALE GENOMIC DNA]</scope>
    <source>
        <strain evidence="3 4">DSM 15201</strain>
    </source>
</reference>
<dbReference type="Proteomes" id="UP000031599">
    <property type="component" value="Unassembled WGS sequence"/>
</dbReference>
<protein>
    <submittedName>
        <fullName evidence="3">Uncharacterized protein</fullName>
    </submittedName>
</protein>
<dbReference type="AlphaFoldDB" id="A0A0C2CV72"/>
<evidence type="ECO:0000256" key="1">
    <source>
        <dbReference type="SAM" id="MobiDB-lite"/>
    </source>
</evidence>
<comment type="caution">
    <text evidence="3">The sequence shown here is derived from an EMBL/GenBank/DDBJ whole genome shotgun (WGS) entry which is preliminary data.</text>
</comment>
<feature type="chain" id="PRO_5002159322" evidence="2">
    <location>
        <begin position="27"/>
        <end position="459"/>
    </location>
</feature>
<evidence type="ECO:0000313" key="4">
    <source>
        <dbReference type="Proteomes" id="UP000031599"/>
    </source>
</evidence>
<accession>A0A0C2CV72</accession>
<proteinExistence type="predicted"/>
<feature type="region of interest" description="Disordered" evidence="1">
    <location>
        <begin position="24"/>
        <end position="47"/>
    </location>
</feature>
<dbReference type="EMBL" id="JMCC02000094">
    <property type="protein sequence ID" value="KIG13485.1"/>
    <property type="molecule type" value="Genomic_DNA"/>
</dbReference>
<feature type="region of interest" description="Disordered" evidence="1">
    <location>
        <begin position="153"/>
        <end position="191"/>
    </location>
</feature>
<name>A0A0C2CV72_9BACT</name>
<feature type="signal peptide" evidence="2">
    <location>
        <begin position="1"/>
        <end position="26"/>
    </location>
</feature>
<sequence length="459" mass="50140">MFKIHQLAPTIPLLVGLALFAPPSEASPPAPRQQTDTKAANRTPPPRKVIKLSPEVQQRLSRATVTRKARSYVPLTKQDVRARISADQRPARATAKAKPKRVSNTELTNELNAVERKLNSQGYTLRDNQTVTYHEHQPDHATLEQQVRRIKKVTQTKPARAPSTAKQLRSKVRRTAKPPARRRVGTGANTNGFYAQQDSGSAAADFGWTPSVGEPAIGSAFLDTRASFSGSIGGMDPGLHGSVVVRAGAYVFNQRVDALRVDATLTGTLDGAYEADVTAMLGGVWEVPLYNKKSTKSIDDTDSRDLFDFDRTFHTQLYIVGYPVDLDLTVHPTLSVAFDLALSDGILIGSLRPEVRVEATLEAYFNALVAKAGAGGSVVLLAANPELTGTAYLVNEDGQTAVHASVEGWIRCRFLEGRLYAVLDLGVGWFSKRFEHELIDYAGWAVEYPFVEWDSSTSP</sequence>
<feature type="compositionally biased region" description="Basic residues" evidence="1">
    <location>
        <begin position="168"/>
        <end position="184"/>
    </location>
</feature>
<keyword evidence="2" id="KW-0732">Signal</keyword>